<name>A0AAE0C2V5_9CHLO</name>
<dbReference type="Pfam" id="PF10262">
    <property type="entry name" value="Rdx"/>
    <property type="match status" value="1"/>
</dbReference>
<dbReference type="Gene3D" id="3.40.30.10">
    <property type="entry name" value="Glutaredoxin"/>
    <property type="match status" value="1"/>
</dbReference>
<keyword evidence="3" id="KW-1185">Reference proteome</keyword>
<keyword evidence="1" id="KW-0676">Redox-active center</keyword>
<proteinExistence type="predicted"/>
<comment type="caution">
    <text evidence="2">The sequence shown here is derived from an EMBL/GenBank/DDBJ whole genome shotgun (WGS) entry which is preliminary data.</text>
</comment>
<dbReference type="EMBL" id="LGRX02029533">
    <property type="protein sequence ID" value="KAK3246738.1"/>
    <property type="molecule type" value="Genomic_DNA"/>
</dbReference>
<evidence type="ECO:0000256" key="1">
    <source>
        <dbReference type="ARBA" id="ARBA00023284"/>
    </source>
</evidence>
<evidence type="ECO:0000313" key="2">
    <source>
        <dbReference type="EMBL" id="KAK3246738.1"/>
    </source>
</evidence>
<dbReference type="NCBIfam" id="TIGR02174">
    <property type="entry name" value="CXXU_selWTH"/>
    <property type="match status" value="1"/>
</dbReference>
<organism evidence="2 3">
    <name type="scientific">Cymbomonas tetramitiformis</name>
    <dbReference type="NCBI Taxonomy" id="36881"/>
    <lineage>
        <taxon>Eukaryota</taxon>
        <taxon>Viridiplantae</taxon>
        <taxon>Chlorophyta</taxon>
        <taxon>Pyramimonadophyceae</taxon>
        <taxon>Pyramimonadales</taxon>
        <taxon>Pyramimonadaceae</taxon>
        <taxon>Cymbomonas</taxon>
    </lineage>
</organism>
<dbReference type="AlphaFoldDB" id="A0AAE0C2V5"/>
<gene>
    <name evidence="2" type="ORF">CYMTET_43744</name>
</gene>
<dbReference type="Proteomes" id="UP001190700">
    <property type="component" value="Unassembled WGS sequence"/>
</dbReference>
<reference evidence="2 3" key="1">
    <citation type="journal article" date="2015" name="Genome Biol. Evol.">
        <title>Comparative Genomics of a Bacterivorous Green Alga Reveals Evolutionary Causalities and Consequences of Phago-Mixotrophic Mode of Nutrition.</title>
        <authorList>
            <person name="Burns J.A."/>
            <person name="Paasch A."/>
            <person name="Narechania A."/>
            <person name="Kim E."/>
        </authorList>
    </citation>
    <scope>NUCLEOTIDE SEQUENCE [LARGE SCALE GENOMIC DNA]</scope>
    <source>
        <strain evidence="2 3">PLY_AMNH</strain>
    </source>
</reference>
<dbReference type="InterPro" id="IPR011893">
    <property type="entry name" value="Selenoprotein_Rdx-typ"/>
</dbReference>
<accession>A0AAE0C2V5</accession>
<protein>
    <submittedName>
        <fullName evidence="2">Uncharacterized protein</fullName>
    </submittedName>
</protein>
<sequence>MVWYHSKFKAVENAIVNKFPGGKVEVTGEATPGASGKFEVQIVGGALLHSKAGGDGYVDSAEKMNKVCDIGFPFLGEFKLTLRSAFKCADFGRHRKRVRPSVITVFFPPTVFLRPLLSVNMKGAAFRTSRPGCILKYGFSPS</sequence>
<evidence type="ECO:0000313" key="3">
    <source>
        <dbReference type="Proteomes" id="UP001190700"/>
    </source>
</evidence>